<gene>
    <name evidence="2" type="ORF">M1K48_06565</name>
</gene>
<reference evidence="2 3" key="1">
    <citation type="submission" date="2022-05" db="EMBL/GenBank/DDBJ databases">
        <title>S8-45 Sphingomonas ultraviolaceadurans.</title>
        <authorList>
            <person name="Liu Y."/>
        </authorList>
    </citation>
    <scope>NUCLEOTIDE SEQUENCE [LARGE SCALE GENOMIC DNA]</scope>
    <source>
        <strain evidence="2 3">S8-45</strain>
    </source>
</reference>
<evidence type="ECO:0000256" key="1">
    <source>
        <dbReference type="PROSITE-ProRule" id="PRU00339"/>
    </source>
</evidence>
<evidence type="ECO:0000313" key="3">
    <source>
        <dbReference type="Proteomes" id="UP000831921"/>
    </source>
</evidence>
<sequence length="202" mass="21903">MAEKPALPPADTIAACNRWLQTVRASSFDKGLAMSAQADAFSRVGDEVEATRLRRAAVGAYGHSLSGYPSDSAAHWNSGVLMRQLGDFEQAREAFLAHTQLESDRGDGWFELGMVEVELRRFPDAIAHLTRAIERLPGEARPLAGRGIAYRLAGDCARADLDFDEARRRDPADPLLKVADEMFPPVVESPASAKPGLVVDDG</sequence>
<dbReference type="Gene3D" id="1.25.40.10">
    <property type="entry name" value="Tetratricopeptide repeat domain"/>
    <property type="match status" value="1"/>
</dbReference>
<keyword evidence="3" id="KW-1185">Reference proteome</keyword>
<dbReference type="EMBL" id="CP097253">
    <property type="protein sequence ID" value="UUR09267.1"/>
    <property type="molecule type" value="Genomic_DNA"/>
</dbReference>
<proteinExistence type="predicted"/>
<keyword evidence="1" id="KW-0802">TPR repeat</keyword>
<dbReference type="Proteomes" id="UP000831921">
    <property type="component" value="Chromosome"/>
</dbReference>
<name>A0ABY5MXV1_9SPHN</name>
<dbReference type="Pfam" id="PF13432">
    <property type="entry name" value="TPR_16"/>
    <property type="match status" value="2"/>
</dbReference>
<feature type="repeat" description="TPR" evidence="1">
    <location>
        <begin position="106"/>
        <end position="139"/>
    </location>
</feature>
<dbReference type="PROSITE" id="PS50005">
    <property type="entry name" value="TPR"/>
    <property type="match status" value="1"/>
</dbReference>
<dbReference type="RefSeq" id="WP_249505035.1">
    <property type="nucleotide sequence ID" value="NZ_CP097253.1"/>
</dbReference>
<evidence type="ECO:0000313" key="2">
    <source>
        <dbReference type="EMBL" id="UUR09267.1"/>
    </source>
</evidence>
<protein>
    <submittedName>
        <fullName evidence="2">Tetratricopeptide repeat protein</fullName>
    </submittedName>
</protein>
<dbReference type="SUPFAM" id="SSF48452">
    <property type="entry name" value="TPR-like"/>
    <property type="match status" value="1"/>
</dbReference>
<dbReference type="SMART" id="SM00028">
    <property type="entry name" value="TPR"/>
    <property type="match status" value="3"/>
</dbReference>
<dbReference type="InterPro" id="IPR011990">
    <property type="entry name" value="TPR-like_helical_dom_sf"/>
</dbReference>
<organism evidence="2 3">
    <name type="scientific">Sphingomonas glaciei</name>
    <dbReference type="NCBI Taxonomy" id="2938948"/>
    <lineage>
        <taxon>Bacteria</taxon>
        <taxon>Pseudomonadati</taxon>
        <taxon>Pseudomonadota</taxon>
        <taxon>Alphaproteobacteria</taxon>
        <taxon>Sphingomonadales</taxon>
        <taxon>Sphingomonadaceae</taxon>
        <taxon>Sphingomonas</taxon>
    </lineage>
</organism>
<accession>A0ABY5MXV1</accession>
<dbReference type="InterPro" id="IPR019734">
    <property type="entry name" value="TPR_rpt"/>
</dbReference>